<dbReference type="Gene3D" id="1.10.287.130">
    <property type="match status" value="1"/>
</dbReference>
<dbReference type="SMART" id="SM00086">
    <property type="entry name" value="PAC"/>
    <property type="match status" value="2"/>
</dbReference>
<dbReference type="NCBIfam" id="TIGR00229">
    <property type="entry name" value="sensory_box"/>
    <property type="match status" value="3"/>
</dbReference>
<proteinExistence type="predicted"/>
<feature type="domain" description="Response regulatory" evidence="7">
    <location>
        <begin position="696"/>
        <end position="812"/>
    </location>
</feature>
<dbReference type="PRINTS" id="PR00344">
    <property type="entry name" value="BCTRLSENSOR"/>
</dbReference>
<keyword evidence="11" id="KW-1185">Reference proteome</keyword>
<reference evidence="10 11" key="1">
    <citation type="submission" date="2016-12" db="EMBL/GenBank/DDBJ databases">
        <authorList>
            <person name="Song W.-J."/>
            <person name="Kurnit D.M."/>
        </authorList>
    </citation>
    <scope>NUCLEOTIDE SEQUENCE [LARGE SCALE GENOMIC DNA]</scope>
    <source>
        <strain evidence="10 11">DSM 18488</strain>
    </source>
</reference>
<dbReference type="Pfam" id="PF00512">
    <property type="entry name" value="HisKA"/>
    <property type="match status" value="1"/>
</dbReference>
<evidence type="ECO:0000259" key="6">
    <source>
        <dbReference type="PROSITE" id="PS50109"/>
    </source>
</evidence>
<dbReference type="PROSITE" id="PS50112">
    <property type="entry name" value="PAS"/>
    <property type="match status" value="2"/>
</dbReference>
<keyword evidence="5" id="KW-0175">Coiled coil</keyword>
<dbReference type="SUPFAM" id="SSF47384">
    <property type="entry name" value="Homodimeric domain of signal transducing histidine kinase"/>
    <property type="match status" value="1"/>
</dbReference>
<dbReference type="RefSeq" id="WP_073617112.1">
    <property type="nucleotide sequence ID" value="NZ_FRFE01000060.1"/>
</dbReference>
<dbReference type="InterPro" id="IPR036097">
    <property type="entry name" value="HisK_dim/P_sf"/>
</dbReference>
<dbReference type="PROSITE" id="PS50110">
    <property type="entry name" value="RESPONSE_REGULATORY"/>
    <property type="match status" value="1"/>
</dbReference>
<evidence type="ECO:0000313" key="11">
    <source>
        <dbReference type="Proteomes" id="UP000184603"/>
    </source>
</evidence>
<evidence type="ECO:0000256" key="5">
    <source>
        <dbReference type="SAM" id="Coils"/>
    </source>
</evidence>
<feature type="domain" description="PAS" evidence="8">
    <location>
        <begin position="185"/>
        <end position="263"/>
    </location>
</feature>
<dbReference type="Pfam" id="PF08448">
    <property type="entry name" value="PAS_4"/>
    <property type="match status" value="3"/>
</dbReference>
<dbReference type="InterPro" id="IPR035965">
    <property type="entry name" value="PAS-like_dom_sf"/>
</dbReference>
<dbReference type="InterPro" id="IPR000700">
    <property type="entry name" value="PAS-assoc_C"/>
</dbReference>
<dbReference type="SMART" id="SM00091">
    <property type="entry name" value="PAS"/>
    <property type="match status" value="2"/>
</dbReference>
<dbReference type="InterPro" id="IPR036890">
    <property type="entry name" value="HATPase_C_sf"/>
</dbReference>
<dbReference type="AlphaFoldDB" id="A0A1M7YLQ0"/>
<feature type="domain" description="PAC" evidence="9">
    <location>
        <begin position="258"/>
        <end position="310"/>
    </location>
</feature>
<dbReference type="Proteomes" id="UP000184603">
    <property type="component" value="Unassembled WGS sequence"/>
</dbReference>
<protein>
    <recommendedName>
        <fullName evidence="2">histidine kinase</fullName>
        <ecNumber evidence="2">2.7.13.3</ecNumber>
    </recommendedName>
</protein>
<dbReference type="Pfam" id="PF02518">
    <property type="entry name" value="HATPase_c"/>
    <property type="match status" value="1"/>
</dbReference>
<feature type="modified residue" description="4-aspartylphosphate" evidence="4">
    <location>
        <position position="747"/>
    </location>
</feature>
<comment type="catalytic activity">
    <reaction evidence="1">
        <text>ATP + protein L-histidine = ADP + protein N-phospho-L-histidine.</text>
        <dbReference type="EC" id="2.7.13.3"/>
    </reaction>
</comment>
<dbReference type="Gene3D" id="3.30.565.10">
    <property type="entry name" value="Histidine kinase-like ATPase, C-terminal domain"/>
    <property type="match status" value="1"/>
</dbReference>
<gene>
    <name evidence="10" type="ORF">SAMN02745220_05183</name>
</gene>
<feature type="domain" description="PAC" evidence="9">
    <location>
        <begin position="130"/>
        <end position="184"/>
    </location>
</feature>
<dbReference type="PROSITE" id="PS50109">
    <property type="entry name" value="HIS_KIN"/>
    <property type="match status" value="1"/>
</dbReference>
<evidence type="ECO:0000256" key="3">
    <source>
        <dbReference type="ARBA" id="ARBA00022553"/>
    </source>
</evidence>
<dbReference type="InterPro" id="IPR013656">
    <property type="entry name" value="PAS_4"/>
</dbReference>
<dbReference type="InterPro" id="IPR011006">
    <property type="entry name" value="CheY-like_superfamily"/>
</dbReference>
<dbReference type="SUPFAM" id="SSF55785">
    <property type="entry name" value="PYP-like sensor domain (PAS domain)"/>
    <property type="match status" value="3"/>
</dbReference>
<keyword evidence="3 4" id="KW-0597">Phosphoprotein</keyword>
<dbReference type="InterPro" id="IPR001789">
    <property type="entry name" value="Sig_transdc_resp-reg_receiver"/>
</dbReference>
<dbReference type="InterPro" id="IPR003661">
    <property type="entry name" value="HisK_dim/P_dom"/>
</dbReference>
<dbReference type="Pfam" id="PF00072">
    <property type="entry name" value="Response_reg"/>
    <property type="match status" value="1"/>
</dbReference>
<accession>A0A1M7YLQ0</accession>
<evidence type="ECO:0000256" key="4">
    <source>
        <dbReference type="PROSITE-ProRule" id="PRU00169"/>
    </source>
</evidence>
<evidence type="ECO:0000256" key="1">
    <source>
        <dbReference type="ARBA" id="ARBA00000085"/>
    </source>
</evidence>
<evidence type="ECO:0000259" key="7">
    <source>
        <dbReference type="PROSITE" id="PS50110"/>
    </source>
</evidence>
<organism evidence="10 11">
    <name type="scientific">Desulfopila aestuarii DSM 18488</name>
    <dbReference type="NCBI Taxonomy" id="1121416"/>
    <lineage>
        <taxon>Bacteria</taxon>
        <taxon>Pseudomonadati</taxon>
        <taxon>Thermodesulfobacteriota</taxon>
        <taxon>Desulfobulbia</taxon>
        <taxon>Desulfobulbales</taxon>
        <taxon>Desulfocapsaceae</taxon>
        <taxon>Desulfopila</taxon>
    </lineage>
</organism>
<dbReference type="PROSITE" id="PS50113">
    <property type="entry name" value="PAC"/>
    <property type="match status" value="2"/>
</dbReference>
<dbReference type="EMBL" id="FRFE01000060">
    <property type="protein sequence ID" value="SHO53521.1"/>
    <property type="molecule type" value="Genomic_DNA"/>
</dbReference>
<dbReference type="Gene3D" id="3.30.450.20">
    <property type="entry name" value="PAS domain"/>
    <property type="match status" value="3"/>
</dbReference>
<dbReference type="OrthoDB" id="9813024at2"/>
<dbReference type="InterPro" id="IPR004358">
    <property type="entry name" value="Sig_transdc_His_kin-like_C"/>
</dbReference>
<dbReference type="InterPro" id="IPR000014">
    <property type="entry name" value="PAS"/>
</dbReference>
<dbReference type="PANTHER" id="PTHR43065">
    <property type="entry name" value="SENSOR HISTIDINE KINASE"/>
    <property type="match status" value="1"/>
</dbReference>
<evidence type="ECO:0000313" key="10">
    <source>
        <dbReference type="EMBL" id="SHO53521.1"/>
    </source>
</evidence>
<dbReference type="EC" id="2.7.13.3" evidence="2"/>
<dbReference type="GO" id="GO:0000155">
    <property type="term" value="F:phosphorelay sensor kinase activity"/>
    <property type="evidence" value="ECO:0007669"/>
    <property type="project" value="InterPro"/>
</dbReference>
<dbReference type="CDD" id="cd00130">
    <property type="entry name" value="PAS"/>
    <property type="match status" value="3"/>
</dbReference>
<evidence type="ECO:0000256" key="2">
    <source>
        <dbReference type="ARBA" id="ARBA00012438"/>
    </source>
</evidence>
<dbReference type="CDD" id="cd00082">
    <property type="entry name" value="HisKA"/>
    <property type="match status" value="1"/>
</dbReference>
<dbReference type="STRING" id="1121416.SAMN02745220_05183"/>
<feature type="domain" description="Histidine kinase" evidence="6">
    <location>
        <begin position="454"/>
        <end position="677"/>
    </location>
</feature>
<dbReference type="Gene3D" id="3.40.50.2300">
    <property type="match status" value="1"/>
</dbReference>
<dbReference type="InterPro" id="IPR001610">
    <property type="entry name" value="PAC"/>
</dbReference>
<dbReference type="SMART" id="SM00388">
    <property type="entry name" value="HisKA"/>
    <property type="match status" value="1"/>
</dbReference>
<dbReference type="InterPro" id="IPR005467">
    <property type="entry name" value="His_kinase_dom"/>
</dbReference>
<dbReference type="SMART" id="SM00387">
    <property type="entry name" value="HATPase_c"/>
    <property type="match status" value="1"/>
</dbReference>
<dbReference type="SUPFAM" id="SSF55874">
    <property type="entry name" value="ATPase domain of HSP90 chaperone/DNA topoisomerase II/histidine kinase"/>
    <property type="match status" value="1"/>
</dbReference>
<dbReference type="SUPFAM" id="SSF52172">
    <property type="entry name" value="CheY-like"/>
    <property type="match status" value="1"/>
</dbReference>
<dbReference type="InterPro" id="IPR003594">
    <property type="entry name" value="HATPase_dom"/>
</dbReference>
<name>A0A1M7YLQ0_9BACT</name>
<feature type="domain" description="PAS" evidence="8">
    <location>
        <begin position="311"/>
        <end position="365"/>
    </location>
</feature>
<evidence type="ECO:0000259" key="9">
    <source>
        <dbReference type="PROSITE" id="PS50113"/>
    </source>
</evidence>
<sequence length="820" mass="91256">MQELFDLEKDIKYLESSLKEKRRQLKTLRKQMGWDGPQSEQEDGCCNGFDNSTDIRETSLQTVIDAIPEPIMVINLDFSIALANRAVWGGAKTGFQKRKVTCHELSHGRPTPCSTADHPCPVLEVFRTKKPVKVEHLHYDHDGQEIHVEIVAAPILDEQGNVWQIVESSRDITDRRNSQMVISDKLEFLNTLIETIPSPLFYKDTDGRYLGCNSAFCSFLGKSKEQIIGTTVYDVAPRELAESYHTADLALMENQGVQIYETQVRYADNSIHHVVFNKASFLKADGTVGGLVGVMADVTETKNTARALAESASRFNAFMDNLPALAFIKDEEGKYVYLNRAVTAFYNQTVEQRLGKTDQQLWPEDIAAKIISNDRQVLAEQRVLRTTEAVEVNGSRREHLVVKFPLVNEQGTALLAGVALDITDWKAAEEEKKALQRRLEIAYRMEALGTLAGGIAHDFNNILTSVLGYVELAFEKSSDRPEIQGYLARVLTASQRARDLVKQVMAFSHQSDNKPQPVILKAVVKEALKLILSSLPTNIQLLQHLNSEDAVLADPTNLHQVVMNLCANAHYAMKMSGGTLTVDLSTVNIEDDGELRRFNCQKGRYLRLIVNDTGSGIAPENLERIFEPFFSTKPKELGSGMGLAVVHGIVTACEGVIDVRSTVGEGTCFTILLPAITADLSQETILQEPLPVGNERILFVDDEALQTDLATESLGLLGYRVAAFTDSRQALAVFFQDPDRWDVVITDMTMPKLTGDALGSQILSIRPKLPIIIYTGYSENFDEKTAKEKGFAGFILKPLIIRDLAKLIRRIIDNVPENKS</sequence>
<feature type="coiled-coil region" evidence="5">
    <location>
        <begin position="4"/>
        <end position="31"/>
    </location>
</feature>
<evidence type="ECO:0000259" key="8">
    <source>
        <dbReference type="PROSITE" id="PS50112"/>
    </source>
</evidence>
<dbReference type="SMART" id="SM00448">
    <property type="entry name" value="REC"/>
    <property type="match status" value="1"/>
</dbReference>
<dbReference type="PANTHER" id="PTHR43065:SF42">
    <property type="entry name" value="TWO-COMPONENT SENSOR PPRA"/>
    <property type="match status" value="1"/>
</dbReference>